<dbReference type="InterPro" id="IPR001650">
    <property type="entry name" value="Helicase_C-like"/>
</dbReference>
<evidence type="ECO:0000259" key="2">
    <source>
        <dbReference type="PROSITE" id="PS51194"/>
    </source>
</evidence>
<dbReference type="Pfam" id="PF04851">
    <property type="entry name" value="ResIII"/>
    <property type="match status" value="1"/>
</dbReference>
<gene>
    <name evidence="3" type="ORF">NWE73_12705</name>
</gene>
<dbReference type="PANTHER" id="PTHR47396:SF1">
    <property type="entry name" value="ATP-DEPENDENT HELICASE IRC3-RELATED"/>
    <property type="match status" value="1"/>
</dbReference>
<proteinExistence type="predicted"/>
<dbReference type="InterPro" id="IPR006935">
    <property type="entry name" value="Helicase/UvrB_N"/>
</dbReference>
<dbReference type="CDD" id="cd17926">
    <property type="entry name" value="DEXHc_RE"/>
    <property type="match status" value="1"/>
</dbReference>
<dbReference type="InterPro" id="IPR027417">
    <property type="entry name" value="P-loop_NTPase"/>
</dbReference>
<evidence type="ECO:0000313" key="3">
    <source>
        <dbReference type="EMBL" id="MDG0817233.1"/>
    </source>
</evidence>
<dbReference type="GO" id="GO:0004386">
    <property type="term" value="F:helicase activity"/>
    <property type="evidence" value="ECO:0007669"/>
    <property type="project" value="UniProtKB-KW"/>
</dbReference>
<dbReference type="PROSITE" id="PS51194">
    <property type="entry name" value="HELICASE_CTER"/>
    <property type="match status" value="1"/>
</dbReference>
<dbReference type="Gene3D" id="3.40.50.300">
    <property type="entry name" value="P-loop containing nucleotide triphosphate hydrolases"/>
    <property type="match status" value="2"/>
</dbReference>
<dbReference type="EMBL" id="JANRMI010000003">
    <property type="protein sequence ID" value="MDG0817233.1"/>
    <property type="molecule type" value="Genomic_DNA"/>
</dbReference>
<keyword evidence="4" id="KW-1185">Reference proteome</keyword>
<keyword evidence="3" id="KW-0547">Nucleotide-binding</keyword>
<organism evidence="3 4">
    <name type="scientific">Bdellovibrio svalbardensis</name>
    <dbReference type="NCBI Taxonomy" id="2972972"/>
    <lineage>
        <taxon>Bacteria</taxon>
        <taxon>Pseudomonadati</taxon>
        <taxon>Bdellovibrionota</taxon>
        <taxon>Bdellovibrionia</taxon>
        <taxon>Bdellovibrionales</taxon>
        <taxon>Pseudobdellovibrionaceae</taxon>
        <taxon>Bdellovibrio</taxon>
    </lineage>
</organism>
<dbReference type="InterPro" id="IPR014001">
    <property type="entry name" value="Helicase_ATP-bd"/>
</dbReference>
<dbReference type="InterPro" id="IPR050742">
    <property type="entry name" value="Helicase_Restrict-Modif_Enz"/>
</dbReference>
<dbReference type="RefSeq" id="WP_277578708.1">
    <property type="nucleotide sequence ID" value="NZ_JANRMI010000003.1"/>
</dbReference>
<protein>
    <submittedName>
        <fullName evidence="3">DEAD/DEAH box helicase</fullName>
    </submittedName>
</protein>
<dbReference type="Proteomes" id="UP001152321">
    <property type="component" value="Unassembled WGS sequence"/>
</dbReference>
<keyword evidence="3" id="KW-0067">ATP-binding</keyword>
<dbReference type="Pfam" id="PF00271">
    <property type="entry name" value="Helicase_C"/>
    <property type="match status" value="1"/>
</dbReference>
<comment type="caution">
    <text evidence="3">The sequence shown here is derived from an EMBL/GenBank/DDBJ whole genome shotgun (WGS) entry which is preliminary data.</text>
</comment>
<dbReference type="PANTHER" id="PTHR47396">
    <property type="entry name" value="TYPE I RESTRICTION ENZYME ECOKI R PROTEIN"/>
    <property type="match status" value="1"/>
</dbReference>
<dbReference type="SUPFAM" id="SSF52540">
    <property type="entry name" value="P-loop containing nucleoside triphosphate hydrolases"/>
    <property type="match status" value="1"/>
</dbReference>
<reference evidence="3" key="1">
    <citation type="submission" date="2022-08" db="EMBL/GenBank/DDBJ databases">
        <title>Novel Bdellovibrio Species Isolated from Svalbard: Designation Bdellovibrio svalbardensis.</title>
        <authorList>
            <person name="Mitchell R.J."/>
            <person name="Choi S.Y."/>
        </authorList>
    </citation>
    <scope>NUCLEOTIDE SEQUENCE</scope>
    <source>
        <strain evidence="3">PAP01</strain>
    </source>
</reference>
<sequence length="582" mass="66119">MLMTVTTTYQLRPYQQEAVNATLKHFREEKTPAVIVLPTGAGKSLVIAELARLAKGRVLVLAHVRELVEQNHAKYMSFGLEAGIYSAGLNRKDANQKVIFGSIQSIARASEDFFESFSLLVIDECHRVSVEGDTQYFQVISKLQKANPELCILGLTATPYRLGLGWIYQFNSHKKMLQTSAERFFKKCIFELSIRYMIKNKFLTPPIKIDSPVACYDFSSLKLNGTSFVTAQVEALLKDQKRITPLIIKNIIEMSEERKGVMIFTSSVNHAIEIMKCLPPYVSALVVGETADEERDEIIEAFKQQKLKYLVNVSVLTTGFDAPHVDVIAILRPTESVSLYQQIIGRGLRLSPGKSDCLILDYTGQGHDLFSPEIGQNKPSSESVMVEVSCPSCGVVNNFWGLVDHDGALVEHFGRKCKGAFEDPVTREVEECGFRFRFKKCDKCGEENDIAARSCGACQNLLVDNDKKLKEAMSLKDAHVMRVESMSFESSYDKKGNARLEVKYYDVDAQALTEYFYLNTTEDCHAFYFNFIRMHNRLPEKKIFVRNVEDVLKNVSLFRKPMFVVARKQKYFWAIREKIFND</sequence>
<name>A0ABT6DQ12_9BACT</name>
<feature type="domain" description="Helicase ATP-binding" evidence="1">
    <location>
        <begin position="24"/>
        <end position="177"/>
    </location>
</feature>
<dbReference type="SMART" id="SM00487">
    <property type="entry name" value="DEXDc"/>
    <property type="match status" value="1"/>
</dbReference>
<dbReference type="PROSITE" id="PS51192">
    <property type="entry name" value="HELICASE_ATP_BIND_1"/>
    <property type="match status" value="1"/>
</dbReference>
<evidence type="ECO:0000259" key="1">
    <source>
        <dbReference type="PROSITE" id="PS51192"/>
    </source>
</evidence>
<accession>A0ABT6DQ12</accession>
<feature type="domain" description="Helicase C-terminal" evidence="2">
    <location>
        <begin position="247"/>
        <end position="392"/>
    </location>
</feature>
<evidence type="ECO:0000313" key="4">
    <source>
        <dbReference type="Proteomes" id="UP001152321"/>
    </source>
</evidence>
<keyword evidence="3" id="KW-0347">Helicase</keyword>
<dbReference type="SMART" id="SM00490">
    <property type="entry name" value="HELICc"/>
    <property type="match status" value="1"/>
</dbReference>
<keyword evidence="3" id="KW-0378">Hydrolase</keyword>